<dbReference type="Pfam" id="PF10335">
    <property type="entry name" value="DUF294_C"/>
    <property type="match status" value="1"/>
</dbReference>
<name>A0A2U8GUD3_9RHOO</name>
<dbReference type="InterPro" id="IPR000595">
    <property type="entry name" value="cNMP-bd_dom"/>
</dbReference>
<keyword evidence="1 2" id="KW-0129">CBS domain</keyword>
<dbReference type="SMART" id="SM00100">
    <property type="entry name" value="cNMP"/>
    <property type="match status" value="1"/>
</dbReference>
<dbReference type="RefSeq" id="WP_108950787.1">
    <property type="nucleotide sequence ID" value="NZ_CP022187.1"/>
</dbReference>
<dbReference type="PROSITE" id="PS50042">
    <property type="entry name" value="CNMP_BINDING_3"/>
    <property type="match status" value="1"/>
</dbReference>
<feature type="domain" description="Cyclic nucleotide-binding" evidence="3">
    <location>
        <begin position="17"/>
        <end position="116"/>
    </location>
</feature>
<feature type="domain" description="CBS" evidence="4">
    <location>
        <begin position="156"/>
        <end position="221"/>
    </location>
</feature>
<dbReference type="Pfam" id="PF03445">
    <property type="entry name" value="DUF294"/>
    <property type="match status" value="1"/>
</dbReference>
<proteinExistence type="predicted"/>
<evidence type="ECO:0000313" key="6">
    <source>
        <dbReference type="Proteomes" id="UP000244930"/>
    </source>
</evidence>
<accession>A0A2U8GUD3</accession>
<keyword evidence="6" id="KW-1185">Reference proteome</keyword>
<gene>
    <name evidence="5" type="ORF">CEW83_19170</name>
</gene>
<feature type="domain" description="CBS" evidence="4">
    <location>
        <begin position="227"/>
        <end position="283"/>
    </location>
</feature>
<reference evidence="5 6" key="1">
    <citation type="submission" date="2017-06" db="EMBL/GenBank/DDBJ databases">
        <title>Azoarcus.</title>
        <authorList>
            <person name="Woo J.-H."/>
            <person name="Kim H.-S."/>
        </authorList>
    </citation>
    <scope>NUCLEOTIDE SEQUENCE [LARGE SCALE GENOMIC DNA]</scope>
    <source>
        <strain evidence="5 6">TSPY31</strain>
    </source>
</reference>
<dbReference type="InterPro" id="IPR051257">
    <property type="entry name" value="Diverse_CBS-Domain"/>
</dbReference>
<dbReference type="InterPro" id="IPR018490">
    <property type="entry name" value="cNMP-bd_dom_sf"/>
</dbReference>
<dbReference type="Gene3D" id="2.60.120.10">
    <property type="entry name" value="Jelly Rolls"/>
    <property type="match status" value="1"/>
</dbReference>
<dbReference type="PROSITE" id="PS51371">
    <property type="entry name" value="CBS"/>
    <property type="match status" value="2"/>
</dbReference>
<dbReference type="InterPro" id="IPR014710">
    <property type="entry name" value="RmlC-like_jellyroll"/>
</dbReference>
<dbReference type="SUPFAM" id="SSF54631">
    <property type="entry name" value="CBS-domain pair"/>
    <property type="match status" value="1"/>
</dbReference>
<dbReference type="InterPro" id="IPR005105">
    <property type="entry name" value="GlnD_Uridyltrans_N"/>
</dbReference>
<dbReference type="PANTHER" id="PTHR43080">
    <property type="entry name" value="CBS DOMAIN-CONTAINING PROTEIN CBSX3, MITOCHONDRIAL"/>
    <property type="match status" value="1"/>
</dbReference>
<dbReference type="InterPro" id="IPR018821">
    <property type="entry name" value="DUF294_put_nucleoTrafse_sb-bd"/>
</dbReference>
<dbReference type="InterPro" id="IPR000644">
    <property type="entry name" value="CBS_dom"/>
</dbReference>
<evidence type="ECO:0000313" key="5">
    <source>
        <dbReference type="EMBL" id="AWI77088.1"/>
    </source>
</evidence>
<dbReference type="CDD" id="cd00038">
    <property type="entry name" value="CAP_ED"/>
    <property type="match status" value="1"/>
</dbReference>
<dbReference type="CDD" id="cd05401">
    <property type="entry name" value="NT_GlnE_GlnD_like"/>
    <property type="match status" value="1"/>
</dbReference>
<evidence type="ECO:0000256" key="2">
    <source>
        <dbReference type="PROSITE-ProRule" id="PRU00703"/>
    </source>
</evidence>
<evidence type="ECO:0000259" key="3">
    <source>
        <dbReference type="PROSITE" id="PS50042"/>
    </source>
</evidence>
<dbReference type="InterPro" id="IPR046342">
    <property type="entry name" value="CBS_dom_sf"/>
</dbReference>
<dbReference type="SUPFAM" id="SSF51206">
    <property type="entry name" value="cAMP-binding domain-like"/>
    <property type="match status" value="1"/>
</dbReference>
<protein>
    <submittedName>
        <fullName evidence="5">Cyclic nucleotide-binding protein</fullName>
    </submittedName>
</protein>
<dbReference type="Pfam" id="PF00571">
    <property type="entry name" value="CBS"/>
    <property type="match status" value="2"/>
</dbReference>
<dbReference type="EMBL" id="CP022187">
    <property type="protein sequence ID" value="AWI77088.1"/>
    <property type="molecule type" value="Genomic_DNA"/>
</dbReference>
<dbReference type="Proteomes" id="UP000244930">
    <property type="component" value="Chromosome"/>
</dbReference>
<dbReference type="AlphaFoldDB" id="A0A2U8GUD3"/>
<dbReference type="KEGG" id="acom:CEW83_19170"/>
<dbReference type="SMART" id="SM00116">
    <property type="entry name" value="CBS"/>
    <property type="match status" value="2"/>
</dbReference>
<evidence type="ECO:0000256" key="1">
    <source>
        <dbReference type="ARBA" id="ARBA00023122"/>
    </source>
</evidence>
<organism evidence="5 6">
    <name type="scientific">Parazoarcus communis</name>
    <dbReference type="NCBI Taxonomy" id="41977"/>
    <lineage>
        <taxon>Bacteria</taxon>
        <taxon>Pseudomonadati</taxon>
        <taxon>Pseudomonadota</taxon>
        <taxon>Betaproteobacteria</taxon>
        <taxon>Rhodocyclales</taxon>
        <taxon>Zoogloeaceae</taxon>
        <taxon>Parazoarcus</taxon>
    </lineage>
</organism>
<dbReference type="CDD" id="cd04587">
    <property type="entry name" value="CBS_pair_CAP-ED_NT_Pol-beta-like_DUF294_assoc"/>
    <property type="match status" value="1"/>
</dbReference>
<dbReference type="Gene3D" id="3.10.580.10">
    <property type="entry name" value="CBS-domain"/>
    <property type="match status" value="1"/>
</dbReference>
<evidence type="ECO:0000259" key="4">
    <source>
        <dbReference type="PROSITE" id="PS51371"/>
    </source>
</evidence>
<dbReference type="GO" id="GO:0008773">
    <property type="term" value="F:[protein-PII] uridylyltransferase activity"/>
    <property type="evidence" value="ECO:0007669"/>
    <property type="project" value="InterPro"/>
</dbReference>
<dbReference type="PANTHER" id="PTHR43080:SF2">
    <property type="entry name" value="CBS DOMAIN-CONTAINING PROTEIN"/>
    <property type="match status" value="1"/>
</dbReference>
<dbReference type="Pfam" id="PF00027">
    <property type="entry name" value="cNMP_binding"/>
    <property type="match status" value="1"/>
</dbReference>
<sequence length="625" mass="70596">MQDEQLEILDFLRRYPPFQELPEETLHVVAQSVDVRYFKAGARILEFGEEALAWYVVRSGAVEVFRRNGTLYNRLTEGGYFGEFGLLHRKQVRFPAAALEDTLVYLIPEPVFTDLFENNEQFADLVEVEDRTRLRQVVSRREDANQLMSATVDVLISREPVMLGRGSTAMDAARCMTDEGVSSLLIVDEPDAASSTPSMVGIITDRDIRVRLVSQGLNYDTPVTDIMSSELVWVEHNQLVFEAMLQMLRNNVHHLPVLKNHRPIGVVALSDIIRYESRNSLFVVSSIFRQHSVDELAALTADVHACFARMVTEDASSRMIGSAMAVIGRSFKQRLLELAEEHLGPPPVPYCFLALGSMARQEQLIVTDQDNALVLDNSFDPARHDDYFKSLAAFVSDGLARCGYTYCTGGVMATNAKWRQPLREWERYFTDWIEKPTPESLLNSGIFFDLDGVWGKTEWIDGLRRLISRKAKGNSRFLACMARNALLRTPPLGFFKDFVVESDGRHSRAINLKRRGTAPLADLIRVHSLAVGSVALNSFERLRDIIEADILPRGRGQDLHDALEFVSMVRIRNQAGDLAVGNEPDNSIEPESLSDFERKSLRDAFLILSNAQKYLKFRYQPGRSA</sequence>